<name>I4HRC3_MICAE</name>
<dbReference type="PANTHER" id="PTHR34235:SF3">
    <property type="entry name" value="SLR1203 PROTEIN"/>
    <property type="match status" value="1"/>
</dbReference>
<gene>
    <name evidence="1" type="ORF">MICAG_250003</name>
</gene>
<evidence type="ECO:0000313" key="1">
    <source>
        <dbReference type="EMBL" id="CCI24597.1"/>
    </source>
</evidence>
<dbReference type="HOGENOM" id="CLU_116670_1_0_3"/>
<dbReference type="Proteomes" id="UP000005291">
    <property type="component" value="Unassembled WGS sequence"/>
</dbReference>
<dbReference type="AlphaFoldDB" id="I4HRC3"/>
<dbReference type="InterPro" id="IPR002636">
    <property type="entry name" value="DUF29"/>
</dbReference>
<accession>I4HRC3</accession>
<organism evidence="1 2">
    <name type="scientific">Microcystis aeruginosa PCC 9808</name>
    <dbReference type="NCBI Taxonomy" id="1160284"/>
    <lineage>
        <taxon>Bacteria</taxon>
        <taxon>Bacillati</taxon>
        <taxon>Cyanobacteriota</taxon>
        <taxon>Cyanophyceae</taxon>
        <taxon>Oscillatoriophycideae</taxon>
        <taxon>Chroococcales</taxon>
        <taxon>Microcystaceae</taxon>
        <taxon>Microcystis</taxon>
    </lineage>
</organism>
<sequence length="163" mass="19501">MMNIIIPTLYDSDYQLWLENTINQLRRGDFQSVDWQNLLEELADLGKSERRALESLLTRLLEHLLKLTYWQSQRDYNQAGWKKEIRNFRIQIKKILKESPSLKLYLREILQECYLDARNLLIDETELDASIFPLEVLANLEEILDQNWLPDWEAISKDSEQCN</sequence>
<reference evidence="1 2" key="1">
    <citation type="submission" date="2012-04" db="EMBL/GenBank/DDBJ databases">
        <authorList>
            <person name="Genoscope - CEA"/>
        </authorList>
    </citation>
    <scope>NUCLEOTIDE SEQUENCE [LARGE SCALE GENOMIC DNA]</scope>
    <source>
        <strain evidence="1 2">9808</strain>
    </source>
</reference>
<proteinExistence type="predicted"/>
<dbReference type="RefSeq" id="WP_004162189.1">
    <property type="nucleotide sequence ID" value="NZ_HE973580.1"/>
</dbReference>
<dbReference type="Gene3D" id="1.20.1220.20">
    <property type="entry name" value="Uncharcterised protein PF01724"/>
    <property type="match status" value="1"/>
</dbReference>
<comment type="caution">
    <text evidence="1">The sequence shown here is derived from an EMBL/GenBank/DDBJ whole genome shotgun (WGS) entry which is preliminary data.</text>
</comment>
<evidence type="ECO:0008006" key="3">
    <source>
        <dbReference type="Google" id="ProtNLM"/>
    </source>
</evidence>
<dbReference type="Pfam" id="PF01724">
    <property type="entry name" value="DUF29"/>
    <property type="match status" value="1"/>
</dbReference>
<dbReference type="EMBL" id="CAIN01000168">
    <property type="protein sequence ID" value="CCI24597.1"/>
    <property type="molecule type" value="Genomic_DNA"/>
</dbReference>
<evidence type="ECO:0000313" key="2">
    <source>
        <dbReference type="Proteomes" id="UP000005291"/>
    </source>
</evidence>
<protein>
    <recommendedName>
        <fullName evidence="3">DUF29 domain-containing protein</fullName>
    </recommendedName>
</protein>
<dbReference type="PANTHER" id="PTHR34235">
    <property type="entry name" value="SLR1203 PROTEIN-RELATED"/>
    <property type="match status" value="1"/>
</dbReference>